<dbReference type="OrthoDB" id="9811425at2"/>
<keyword evidence="7 9" id="KW-0511">Multifunctional enzyme</keyword>
<comment type="function">
    <text evidence="9">Catalyzes the two-step NADP-dependent conversion of GDP-4-dehydro-6-deoxy-D-mannose to GDP-fucose, involving an epimerase and a reductase reaction.</text>
</comment>
<evidence type="ECO:0000256" key="5">
    <source>
        <dbReference type="ARBA" id="ARBA00023002"/>
    </source>
</evidence>
<feature type="binding site" evidence="9">
    <location>
        <position position="212"/>
    </location>
    <ligand>
        <name>substrate</name>
    </ligand>
</feature>
<dbReference type="PANTHER" id="PTHR43238">
    <property type="entry name" value="GDP-L-FUCOSE SYNTHASE"/>
    <property type="match status" value="1"/>
</dbReference>
<evidence type="ECO:0000256" key="1">
    <source>
        <dbReference type="ARBA" id="ARBA00004883"/>
    </source>
</evidence>
<dbReference type="GO" id="GO:0050577">
    <property type="term" value="F:GDP-L-fucose synthase activity"/>
    <property type="evidence" value="ECO:0007669"/>
    <property type="project" value="UniProtKB-UniRule"/>
</dbReference>
<keyword evidence="6 9" id="KW-0413">Isomerase</keyword>
<evidence type="ECO:0000256" key="2">
    <source>
        <dbReference type="ARBA" id="ARBA00005959"/>
    </source>
</evidence>
<comment type="catalytic activity">
    <reaction evidence="8 9">
        <text>GDP-beta-L-fucose + NADP(+) = GDP-4-dehydro-alpha-D-rhamnose + NADPH + H(+)</text>
        <dbReference type="Rhea" id="RHEA:18885"/>
        <dbReference type="ChEBI" id="CHEBI:15378"/>
        <dbReference type="ChEBI" id="CHEBI:57273"/>
        <dbReference type="ChEBI" id="CHEBI:57783"/>
        <dbReference type="ChEBI" id="CHEBI:57964"/>
        <dbReference type="ChEBI" id="CHEBI:58349"/>
        <dbReference type="EC" id="1.1.1.271"/>
    </reaction>
</comment>
<dbReference type="Pfam" id="PF01370">
    <property type="entry name" value="Epimerase"/>
    <property type="match status" value="1"/>
</dbReference>
<dbReference type="KEGG" id="tai:Taci_0018"/>
<dbReference type="eggNOG" id="COG0451">
    <property type="taxonomic scope" value="Bacteria"/>
</dbReference>
<feature type="binding site" evidence="9">
    <location>
        <position position="205"/>
    </location>
    <ligand>
        <name>substrate</name>
    </ligand>
</feature>
<dbReference type="Gene3D" id="3.90.25.10">
    <property type="entry name" value="UDP-galactose 4-epimerase, domain 1"/>
    <property type="match status" value="1"/>
</dbReference>
<evidence type="ECO:0000313" key="12">
    <source>
        <dbReference type="Proteomes" id="UP000002030"/>
    </source>
</evidence>
<reference evidence="11 12" key="1">
    <citation type="journal article" date="2009" name="Stand. Genomic Sci.">
        <title>Complete genome sequence of Thermanaerovibrio acidaminovorans type strain (Su883).</title>
        <authorList>
            <person name="Chovatia M."/>
            <person name="Sikorski J."/>
            <person name="Schroder M."/>
            <person name="Lapidus A."/>
            <person name="Nolan M."/>
            <person name="Tice H."/>
            <person name="Glavina Del Rio T."/>
            <person name="Copeland A."/>
            <person name="Cheng J.F."/>
            <person name="Lucas S."/>
            <person name="Chen F."/>
            <person name="Bruce D."/>
            <person name="Goodwin L."/>
            <person name="Pitluck S."/>
            <person name="Ivanova N."/>
            <person name="Mavromatis K."/>
            <person name="Ovchinnikova G."/>
            <person name="Pati A."/>
            <person name="Chen A."/>
            <person name="Palaniappan K."/>
            <person name="Land M."/>
            <person name="Hauser L."/>
            <person name="Chang Y.J."/>
            <person name="Jeffries C.D."/>
            <person name="Chain P."/>
            <person name="Saunders E."/>
            <person name="Detter J.C."/>
            <person name="Brettin T."/>
            <person name="Rohde M."/>
            <person name="Goker M."/>
            <person name="Spring S."/>
            <person name="Bristow J."/>
            <person name="Markowitz V."/>
            <person name="Hugenholtz P."/>
            <person name="Kyrpides N.C."/>
            <person name="Klenk H.P."/>
            <person name="Eisen J.A."/>
        </authorList>
    </citation>
    <scope>NUCLEOTIDE SEQUENCE [LARGE SCALE GENOMIC DNA]</scope>
    <source>
        <strain evidence="12">ATCC 49978 / DSM 6589 / Su883</strain>
    </source>
</reference>
<dbReference type="EMBL" id="CP001818">
    <property type="protein sequence ID" value="ACZ18259.1"/>
    <property type="molecule type" value="Genomic_DNA"/>
</dbReference>
<dbReference type="Proteomes" id="UP000002030">
    <property type="component" value="Chromosome"/>
</dbReference>
<evidence type="ECO:0000256" key="8">
    <source>
        <dbReference type="ARBA" id="ARBA00051935"/>
    </source>
</evidence>
<feature type="binding site" evidence="9">
    <location>
        <begin position="13"/>
        <end position="19"/>
    </location>
    <ligand>
        <name>NADP(+)</name>
        <dbReference type="ChEBI" id="CHEBI:58349"/>
    </ligand>
</feature>
<dbReference type="GO" id="GO:0016853">
    <property type="term" value="F:isomerase activity"/>
    <property type="evidence" value="ECO:0007669"/>
    <property type="project" value="UniProtKB-KW"/>
</dbReference>
<dbReference type="HAMAP" id="MF_00956">
    <property type="entry name" value="GDP_fucose_synth"/>
    <property type="match status" value="1"/>
</dbReference>
<feature type="active site" description="Proton donor/acceptor" evidence="9">
    <location>
        <position position="139"/>
    </location>
</feature>
<sequence length="318" mass="34871">MAFDVPGPIFVAGHRGLVGSAVIRRLSSLGREDVITADRSELDLTDQAAVRSFMRRVRPGCVFLCAAKVGGIMANAKYPADFIGENLAIEVNVIREAFGAGVGLLLFLGSSCIYPKLCPQPIREDYLLSGPLEATNEAYAVAKIAGLKMCEAYSRQYGVSYISVMPSNLYGPGDNFHLETSHVLPAMIRKFHEAKARGAEQVVLWGTGSPRREFLHVDDLACASVFLLENYRGYEPINVGTGTDVTIAELADMVRNVVGFRGRVVWDSSKPDGTPRKLLDVSKIRSMGWSPSIGLEEGIRSTYRWFLDNWRDARGYAG</sequence>
<dbReference type="STRING" id="525903.Taci_0018"/>
<dbReference type="UniPathway" id="UPA00128">
    <property type="reaction ID" value="UER00191"/>
</dbReference>
<evidence type="ECO:0000256" key="9">
    <source>
        <dbReference type="HAMAP-Rule" id="MF_00956"/>
    </source>
</evidence>
<protein>
    <recommendedName>
        <fullName evidence="3 9">GDP-L-fucose synthase</fullName>
        <ecNumber evidence="3 9">1.1.1.271</ecNumber>
    </recommendedName>
    <alternativeName>
        <fullName evidence="9">GDP-4-keto-6-deoxy-D-mannose-3,5-epimerase-4-reductase</fullName>
    </alternativeName>
</protein>
<keyword evidence="5 9" id="KW-0560">Oxidoreductase</keyword>
<name>D1B7K6_THEAS</name>
<feature type="binding site" evidence="9">
    <location>
        <begin position="166"/>
        <end position="169"/>
    </location>
    <ligand>
        <name>NADP(+)</name>
        <dbReference type="ChEBI" id="CHEBI:58349"/>
    </ligand>
</feature>
<evidence type="ECO:0000256" key="3">
    <source>
        <dbReference type="ARBA" id="ARBA00012371"/>
    </source>
</evidence>
<comment type="pathway">
    <text evidence="1 9">Nucleotide-sugar biosynthesis; GDP-L-fucose biosynthesis via de novo pathway; GDP-L-fucose from GDP-alpha-D-mannose: step 2/2.</text>
</comment>
<accession>D1B7K6</accession>
<feature type="binding site" evidence="9">
    <location>
        <position position="190"/>
    </location>
    <ligand>
        <name>substrate</name>
    </ligand>
</feature>
<feature type="site" description="Important for catalytic activity" evidence="9">
    <location>
        <position position="110"/>
    </location>
</feature>
<dbReference type="HOGENOM" id="CLU_007383_18_0_0"/>
<feature type="domain" description="NAD-dependent epimerase/dehydratase" evidence="10">
    <location>
        <begin position="9"/>
        <end position="240"/>
    </location>
</feature>
<keyword evidence="4 9" id="KW-0521">NADP</keyword>
<organism evidence="11 12">
    <name type="scientific">Thermanaerovibrio acidaminovorans (strain ATCC 49978 / DSM 6589 / Su883)</name>
    <name type="common">Selenomonas acidaminovorans</name>
    <dbReference type="NCBI Taxonomy" id="525903"/>
    <lineage>
        <taxon>Bacteria</taxon>
        <taxon>Thermotogati</taxon>
        <taxon>Synergistota</taxon>
        <taxon>Synergistia</taxon>
        <taxon>Synergistales</taxon>
        <taxon>Synergistaceae</taxon>
        <taxon>Thermanaerovibrio</taxon>
    </lineage>
</organism>
<dbReference type="FunFam" id="3.40.50.720:FF:000101">
    <property type="entry name" value="GDP-L-fucose synthase"/>
    <property type="match status" value="1"/>
</dbReference>
<proteinExistence type="inferred from homology"/>
<dbReference type="EnsemblBacteria" id="ACZ18259">
    <property type="protein sequence ID" value="ACZ18259"/>
    <property type="gene ID" value="Taci_0018"/>
</dbReference>
<evidence type="ECO:0000256" key="4">
    <source>
        <dbReference type="ARBA" id="ARBA00022857"/>
    </source>
</evidence>
<gene>
    <name evidence="9" type="primary">fcl</name>
    <name evidence="11" type="ordered locus">Taci_0018</name>
</gene>
<dbReference type="SUPFAM" id="SSF51735">
    <property type="entry name" value="NAD(P)-binding Rossmann-fold domains"/>
    <property type="match status" value="1"/>
</dbReference>
<evidence type="ECO:0000256" key="6">
    <source>
        <dbReference type="ARBA" id="ARBA00023235"/>
    </source>
</evidence>
<feature type="binding site" evidence="9">
    <location>
        <begin position="108"/>
        <end position="111"/>
    </location>
    <ligand>
        <name>NADP(+)</name>
        <dbReference type="ChEBI" id="CHEBI:58349"/>
    </ligand>
</feature>
<dbReference type="EC" id="1.1.1.271" evidence="3 9"/>
<dbReference type="InterPro" id="IPR028614">
    <property type="entry name" value="GDP_fucose/colitose_synth"/>
</dbReference>
<evidence type="ECO:0000256" key="7">
    <source>
        <dbReference type="ARBA" id="ARBA00023268"/>
    </source>
</evidence>
<feature type="binding site" evidence="9">
    <location>
        <position position="143"/>
    </location>
    <ligand>
        <name>NADP(+)</name>
        <dbReference type="ChEBI" id="CHEBI:58349"/>
    </ligand>
</feature>
<evidence type="ECO:0000259" key="10">
    <source>
        <dbReference type="Pfam" id="PF01370"/>
    </source>
</evidence>
<dbReference type="GO" id="GO:0070401">
    <property type="term" value="F:NADP+ binding"/>
    <property type="evidence" value="ECO:0007669"/>
    <property type="project" value="UniProtKB-UniRule"/>
</dbReference>
<dbReference type="AlphaFoldDB" id="D1B7K6"/>
<dbReference type="GO" id="GO:0042351">
    <property type="term" value="P:'de novo' GDP-L-fucose biosynthetic process"/>
    <property type="evidence" value="ECO:0007669"/>
    <property type="project" value="UniProtKB-UniRule"/>
</dbReference>
<dbReference type="Gene3D" id="3.40.50.720">
    <property type="entry name" value="NAD(P)-binding Rossmann-like Domain"/>
    <property type="match status" value="1"/>
</dbReference>
<dbReference type="InterPro" id="IPR001509">
    <property type="entry name" value="Epimerase_deHydtase"/>
</dbReference>
<comment type="similarity">
    <text evidence="2 9">Belongs to the NAD(P)-dependent epimerase/dehydratase family. Fucose synthase subfamily.</text>
</comment>
<dbReference type="RefSeq" id="WP_012868775.1">
    <property type="nucleotide sequence ID" value="NC_013522.1"/>
</dbReference>
<dbReference type="PATRIC" id="fig|525903.6.peg.18"/>
<evidence type="ECO:0000313" key="11">
    <source>
        <dbReference type="EMBL" id="ACZ18259.1"/>
    </source>
</evidence>
<dbReference type="CDD" id="cd05239">
    <property type="entry name" value="GDP_FS_SDR_e"/>
    <property type="match status" value="1"/>
</dbReference>
<dbReference type="InterPro" id="IPR036291">
    <property type="entry name" value="NAD(P)-bd_dom_sf"/>
</dbReference>
<keyword evidence="12" id="KW-1185">Reference proteome</keyword>
<feature type="site" description="Important for catalytic activity" evidence="9">
    <location>
        <position position="112"/>
    </location>
</feature>
<dbReference type="PANTHER" id="PTHR43238:SF1">
    <property type="entry name" value="GDP-L-FUCOSE SYNTHASE"/>
    <property type="match status" value="1"/>
</dbReference>
<feature type="binding site" evidence="9">
    <location>
        <position position="182"/>
    </location>
    <ligand>
        <name>NADP(+)</name>
        <dbReference type="ChEBI" id="CHEBI:58349"/>
    </ligand>
</feature>
<feature type="binding site" evidence="9">
    <location>
        <position position="272"/>
    </location>
    <ligand>
        <name>substrate</name>
    </ligand>
</feature>